<dbReference type="GO" id="GO:0016567">
    <property type="term" value="P:protein ubiquitination"/>
    <property type="evidence" value="ECO:0007669"/>
    <property type="project" value="UniProtKB-UniRule"/>
</dbReference>
<dbReference type="InterPro" id="IPR011989">
    <property type="entry name" value="ARM-like"/>
</dbReference>
<keyword evidence="3 5" id="KW-0808">Transferase</keyword>
<evidence type="ECO:0000313" key="8">
    <source>
        <dbReference type="Proteomes" id="UP001632038"/>
    </source>
</evidence>
<dbReference type="SUPFAM" id="SSF48371">
    <property type="entry name" value="ARM repeat"/>
    <property type="match status" value="1"/>
</dbReference>
<dbReference type="Pfam" id="PF04564">
    <property type="entry name" value="U-box"/>
    <property type="match status" value="1"/>
</dbReference>
<comment type="catalytic activity">
    <reaction evidence="1 5">
        <text>S-ubiquitinyl-[E2 ubiquitin-conjugating enzyme]-L-cysteine + [acceptor protein]-L-lysine = [E2 ubiquitin-conjugating enzyme]-L-cysteine + N(6)-ubiquitinyl-[acceptor protein]-L-lysine.</text>
        <dbReference type="EC" id="2.3.2.27"/>
    </reaction>
</comment>
<dbReference type="EC" id="2.3.2.27" evidence="5"/>
<dbReference type="CDD" id="cd16664">
    <property type="entry name" value="RING-Ubox_PUB"/>
    <property type="match status" value="1"/>
</dbReference>
<keyword evidence="4 5" id="KW-0833">Ubl conjugation pathway</keyword>
<evidence type="ECO:0000256" key="5">
    <source>
        <dbReference type="RuleBase" id="RU369093"/>
    </source>
</evidence>
<dbReference type="SUPFAM" id="SSF57850">
    <property type="entry name" value="RING/U-box"/>
    <property type="match status" value="1"/>
</dbReference>
<dbReference type="SMART" id="SM00504">
    <property type="entry name" value="Ubox"/>
    <property type="match status" value="1"/>
</dbReference>
<dbReference type="GO" id="GO:0061630">
    <property type="term" value="F:ubiquitin protein ligase activity"/>
    <property type="evidence" value="ECO:0007669"/>
    <property type="project" value="UniProtKB-UniRule"/>
</dbReference>
<reference evidence="8" key="1">
    <citation type="journal article" date="2024" name="IScience">
        <title>Strigolactones Initiate the Formation of Haustorium-like Structures in Castilleja.</title>
        <authorList>
            <person name="Buerger M."/>
            <person name="Peterson D."/>
            <person name="Chory J."/>
        </authorList>
    </citation>
    <scope>NUCLEOTIDE SEQUENCE [LARGE SCALE GENOMIC DNA]</scope>
</reference>
<dbReference type="InterPro" id="IPR013083">
    <property type="entry name" value="Znf_RING/FYVE/PHD"/>
</dbReference>
<dbReference type="Pfam" id="PF25598">
    <property type="entry name" value="ARM_PUB"/>
    <property type="match status" value="1"/>
</dbReference>
<dbReference type="Gene3D" id="3.30.40.10">
    <property type="entry name" value="Zinc/RING finger domain, C3HC4 (zinc finger)"/>
    <property type="match status" value="1"/>
</dbReference>
<evidence type="ECO:0000256" key="2">
    <source>
        <dbReference type="ARBA" id="ARBA00004906"/>
    </source>
</evidence>
<dbReference type="Gene3D" id="1.25.10.10">
    <property type="entry name" value="Leucine-rich Repeat Variant"/>
    <property type="match status" value="1"/>
</dbReference>
<dbReference type="PANTHER" id="PTHR22849">
    <property type="entry name" value="WDSAM1 PROTEIN"/>
    <property type="match status" value="1"/>
</dbReference>
<accession>A0ABD3EAN9</accession>
<evidence type="ECO:0000259" key="6">
    <source>
        <dbReference type="PROSITE" id="PS51698"/>
    </source>
</evidence>
<dbReference type="InterPro" id="IPR058678">
    <property type="entry name" value="ARM_PUB"/>
</dbReference>
<evidence type="ECO:0000256" key="3">
    <source>
        <dbReference type="ARBA" id="ARBA00022679"/>
    </source>
</evidence>
<comment type="pathway">
    <text evidence="2 5">Protein modification; protein ubiquitination.</text>
</comment>
<dbReference type="InterPro" id="IPR045185">
    <property type="entry name" value="PUB22/23/24-like"/>
</dbReference>
<dbReference type="EMBL" id="JAVIJP010000006">
    <property type="protein sequence ID" value="KAL3651408.1"/>
    <property type="molecule type" value="Genomic_DNA"/>
</dbReference>
<evidence type="ECO:0000256" key="1">
    <source>
        <dbReference type="ARBA" id="ARBA00000900"/>
    </source>
</evidence>
<proteinExistence type="predicted"/>
<keyword evidence="8" id="KW-1185">Reference proteome</keyword>
<sequence length="305" mass="34447">MEKNNFPEDFMCPISMELMKDPVTILTGVTYDRKNIEKWFKSYNKKTCPATMQPLKTLDTTPNHTLKRLIDAWLVSQAMQNDDVMLGFNKTGRVEMLENTIIRQTEFDFSVNYDFAPMRACEEALGVLHMVLNSDDDEDELIMERLMRDDCVRSVAVILQRGSSEARFYAISIFRKMSKGDCLWKCGGYEQGVEFFKSLLETVLDEICTKTSSCALQLLIQILEASKKSRLKAIEAGAISSLVELLPDSNRSRCEKILQLIKLMCECANGRLAFTEHGLGIAAVSKKMMSRCEDLVVGGELSPDG</sequence>
<comment type="caution">
    <text evidence="7">The sequence shown here is derived from an EMBL/GenBank/DDBJ whole genome shotgun (WGS) entry which is preliminary data.</text>
</comment>
<dbReference type="InterPro" id="IPR016024">
    <property type="entry name" value="ARM-type_fold"/>
</dbReference>
<dbReference type="Proteomes" id="UP001632038">
    <property type="component" value="Unassembled WGS sequence"/>
</dbReference>
<feature type="domain" description="U-box" evidence="6">
    <location>
        <begin position="5"/>
        <end position="80"/>
    </location>
</feature>
<dbReference type="PANTHER" id="PTHR22849:SF23">
    <property type="entry name" value="U-BOX DOMAIN-CONTAINING PROTEIN"/>
    <property type="match status" value="1"/>
</dbReference>
<dbReference type="PROSITE" id="PS51698">
    <property type="entry name" value="U_BOX"/>
    <property type="match status" value="1"/>
</dbReference>
<dbReference type="InterPro" id="IPR003613">
    <property type="entry name" value="Ubox_domain"/>
</dbReference>
<evidence type="ECO:0000256" key="4">
    <source>
        <dbReference type="ARBA" id="ARBA00022786"/>
    </source>
</evidence>
<protein>
    <recommendedName>
        <fullName evidence="5 6">U-box domain-containing protein</fullName>
        <ecNumber evidence="5">2.3.2.27</ecNumber>
    </recommendedName>
    <alternativeName>
        <fullName evidence="5">RING-type E3 ubiquitin transferase PUB</fullName>
    </alternativeName>
</protein>
<evidence type="ECO:0000313" key="7">
    <source>
        <dbReference type="EMBL" id="KAL3651408.1"/>
    </source>
</evidence>
<dbReference type="AlphaFoldDB" id="A0ABD3EAN9"/>
<name>A0ABD3EAN9_9LAMI</name>
<comment type="function">
    <text evidence="5">Functions as an E3 ubiquitin ligase.</text>
</comment>
<gene>
    <name evidence="7" type="ORF">CASFOL_004410</name>
</gene>
<organism evidence="7 8">
    <name type="scientific">Castilleja foliolosa</name>
    <dbReference type="NCBI Taxonomy" id="1961234"/>
    <lineage>
        <taxon>Eukaryota</taxon>
        <taxon>Viridiplantae</taxon>
        <taxon>Streptophyta</taxon>
        <taxon>Embryophyta</taxon>
        <taxon>Tracheophyta</taxon>
        <taxon>Spermatophyta</taxon>
        <taxon>Magnoliopsida</taxon>
        <taxon>eudicotyledons</taxon>
        <taxon>Gunneridae</taxon>
        <taxon>Pentapetalae</taxon>
        <taxon>asterids</taxon>
        <taxon>lamiids</taxon>
        <taxon>Lamiales</taxon>
        <taxon>Orobanchaceae</taxon>
        <taxon>Pedicularideae</taxon>
        <taxon>Castillejinae</taxon>
        <taxon>Castilleja</taxon>
    </lineage>
</organism>
<dbReference type="InterPro" id="IPR045210">
    <property type="entry name" value="RING-Ubox_PUB"/>
</dbReference>